<dbReference type="AlphaFoldDB" id="A0A9N8H837"/>
<accession>A0A9N8H837</accession>
<dbReference type="InterPro" id="IPR027417">
    <property type="entry name" value="P-loop_NTPase"/>
</dbReference>
<keyword evidence="2" id="KW-1185">Reference proteome</keyword>
<reference evidence="1" key="1">
    <citation type="submission" date="2020-06" db="EMBL/GenBank/DDBJ databases">
        <authorList>
            <consortium name="Plant Systems Biology data submission"/>
        </authorList>
    </citation>
    <scope>NUCLEOTIDE SEQUENCE</scope>
    <source>
        <strain evidence="1">D6</strain>
    </source>
</reference>
<name>A0A9N8H837_9STRA</name>
<proteinExistence type="predicted"/>
<dbReference type="OrthoDB" id="45211at2759"/>
<dbReference type="Gene3D" id="3.40.50.300">
    <property type="entry name" value="P-loop containing nucleotide triphosphate hydrolases"/>
    <property type="match status" value="1"/>
</dbReference>
<gene>
    <name evidence="1" type="ORF">SEMRO_225_G091880.1</name>
</gene>
<comment type="caution">
    <text evidence="1">The sequence shown here is derived from an EMBL/GenBank/DDBJ whole genome shotgun (WGS) entry which is preliminary data.</text>
</comment>
<evidence type="ECO:0000313" key="2">
    <source>
        <dbReference type="Proteomes" id="UP001153069"/>
    </source>
</evidence>
<dbReference type="SUPFAM" id="SSF52540">
    <property type="entry name" value="P-loop containing nucleoside triphosphate hydrolases"/>
    <property type="match status" value="1"/>
</dbReference>
<dbReference type="Proteomes" id="UP001153069">
    <property type="component" value="Unassembled WGS sequence"/>
</dbReference>
<sequence>MQVSQKCTNDFHGLIDEQELDWSRKRTLPDFQVRNDDKGGGVIVFWHVAKTGGTTVRKQCASLPGVDYAMLLTPEDYKAGSLMIADRLTPSWNTELDAFNHSRSHTLFVELHGMHSLTVLEMESRLRHWRDLSQKHGTPLFVFTLLREPTEYSLSFFNFFHDQKLEGGPTQLELQRASFNRQCRTLAAYPTHNKRVCALLYRKLHQLFDWVGTTERLTEETLPLLQHLLRFKPAQQRFAAESSFLGPSTAKHNFLLPSSDKRNKYNVAVPDINTLERDALTQETVRVLGEKTCLDRGLWERAQQDYTLDMWDDIIDGRPSSEDTGYEGL</sequence>
<dbReference type="EMBL" id="CAICTM010000224">
    <property type="protein sequence ID" value="CAB9505268.1"/>
    <property type="molecule type" value="Genomic_DNA"/>
</dbReference>
<evidence type="ECO:0000313" key="1">
    <source>
        <dbReference type="EMBL" id="CAB9505268.1"/>
    </source>
</evidence>
<organism evidence="1 2">
    <name type="scientific">Seminavis robusta</name>
    <dbReference type="NCBI Taxonomy" id="568900"/>
    <lineage>
        <taxon>Eukaryota</taxon>
        <taxon>Sar</taxon>
        <taxon>Stramenopiles</taxon>
        <taxon>Ochrophyta</taxon>
        <taxon>Bacillariophyta</taxon>
        <taxon>Bacillariophyceae</taxon>
        <taxon>Bacillariophycidae</taxon>
        <taxon>Naviculales</taxon>
        <taxon>Naviculaceae</taxon>
        <taxon>Seminavis</taxon>
    </lineage>
</organism>
<protein>
    <submittedName>
        <fullName evidence="1">Uncharacterized protein</fullName>
    </submittedName>
</protein>